<evidence type="ECO:0000256" key="1">
    <source>
        <dbReference type="ARBA" id="ARBA00004123"/>
    </source>
</evidence>
<evidence type="ECO:0000256" key="10">
    <source>
        <dbReference type="SAM" id="MobiDB-lite"/>
    </source>
</evidence>
<dbReference type="GO" id="GO:0005634">
    <property type="term" value="C:nucleus"/>
    <property type="evidence" value="ECO:0007669"/>
    <property type="project" value="UniProtKB-SubCell"/>
</dbReference>
<dbReference type="InterPro" id="IPR001789">
    <property type="entry name" value="Sig_transdc_resp-reg_receiver"/>
</dbReference>
<dbReference type="GO" id="GO:0043565">
    <property type="term" value="F:sequence-specific DNA binding"/>
    <property type="evidence" value="ECO:0007669"/>
    <property type="project" value="InterPro"/>
</dbReference>
<proteinExistence type="predicted"/>
<dbReference type="GO" id="GO:0006357">
    <property type="term" value="P:regulation of transcription by RNA polymerase II"/>
    <property type="evidence" value="ECO:0007669"/>
    <property type="project" value="UniProtKB-UniRule"/>
</dbReference>
<dbReference type="Gene3D" id="3.40.50.2300">
    <property type="match status" value="1"/>
</dbReference>
<dbReference type="Proteomes" id="UP000070444">
    <property type="component" value="Unassembled WGS sequence"/>
</dbReference>
<dbReference type="PIRSF" id="PIRSF002595">
    <property type="entry name" value="RR_SKN7"/>
    <property type="match status" value="1"/>
</dbReference>
<dbReference type="PRINTS" id="PR00056">
    <property type="entry name" value="HSFDOMAIN"/>
</dbReference>
<dbReference type="GO" id="GO:0003700">
    <property type="term" value="F:DNA-binding transcription factor activity"/>
    <property type="evidence" value="ECO:0007669"/>
    <property type="project" value="UniProtKB-UniRule"/>
</dbReference>
<dbReference type="PANTHER" id="PTHR45339:SF1">
    <property type="entry name" value="HYBRID SIGNAL TRANSDUCTION HISTIDINE KINASE J"/>
    <property type="match status" value="1"/>
</dbReference>
<keyword evidence="13" id="KW-1185">Reference proteome</keyword>
<dbReference type="PANTHER" id="PTHR45339">
    <property type="entry name" value="HYBRID SIGNAL TRANSDUCTION HISTIDINE KINASE J"/>
    <property type="match status" value="1"/>
</dbReference>
<name>A0A137PIJ3_CONC2</name>
<dbReference type="SMART" id="SM00448">
    <property type="entry name" value="REC"/>
    <property type="match status" value="1"/>
</dbReference>
<sequence>MSYLAADPINPLNNIPVTGELPSDFIQKLYKLIQDPSTSHLTFWSPNGDSFIITDPHDFAKTLLPLHFKHNNFQSFIRQLNKYGFSKVKREEDTDKKWEFKHTDFHRDYPESLYSIKRKLPCTRRIKINDIDNTQNNSTSPTFPNQSNHHIQAQFDHFQSQIDHLTTHLSQSVQVIIEEMDHLNQWKAQSDAVLNQLTQLTQPSPNLLSVLDVLSGFQRGYYERRSKLEKIAHSITALPMSKDISHVNSNSLDIPLKRESNDEPLAASIDTPNTSEGPKPKRGKTAKLKKLHEQVKQQQREMQMQKKNSESLNAIPESGHLVSSVNSLNSALPPSAMNTNIAIAGANLQRPRNQMEPPKDIDEALAWTWTVPPNVLLVDDDPICRDMYSKCLQKLGCSFDIAADGAEAVNKMHTRKYDMVLMDIWMPQMDGLSATTIIRQFDQQTPIIAITGDYRETDKGFYLGQGINEVLGKPFKIDQLGECMQKHWVRFCIDRRNPTSSSMANQNPAFNVGNNFMNGMDQGFVMGSEASIPIDHQGQSYSDGVRGLGS</sequence>
<dbReference type="PROSITE" id="PS50110">
    <property type="entry name" value="RESPONSE_REGULATORY"/>
    <property type="match status" value="1"/>
</dbReference>
<evidence type="ECO:0000256" key="7">
    <source>
        <dbReference type="ARBA" id="ARBA00023242"/>
    </source>
</evidence>
<evidence type="ECO:0000313" key="13">
    <source>
        <dbReference type="Proteomes" id="UP000070444"/>
    </source>
</evidence>
<evidence type="ECO:0000256" key="8">
    <source>
        <dbReference type="PIRNR" id="PIRNR002595"/>
    </source>
</evidence>
<dbReference type="InterPro" id="IPR000232">
    <property type="entry name" value="HSF_DNA-bd"/>
</dbReference>
<dbReference type="OMA" id="TNVDPGW"/>
<dbReference type="Gene3D" id="1.10.10.10">
    <property type="entry name" value="Winged helix-like DNA-binding domain superfamily/Winged helix DNA-binding domain"/>
    <property type="match status" value="1"/>
</dbReference>
<evidence type="ECO:0000256" key="9">
    <source>
        <dbReference type="PROSITE-ProRule" id="PRU00169"/>
    </source>
</evidence>
<keyword evidence="3" id="KW-0902">Two-component regulatory system</keyword>
<keyword evidence="5 8" id="KW-0238">DNA-binding</keyword>
<evidence type="ECO:0000256" key="2">
    <source>
        <dbReference type="ARBA" id="ARBA00022553"/>
    </source>
</evidence>
<comment type="subcellular location">
    <subcellularLocation>
        <location evidence="1 8">Nucleus</location>
    </subcellularLocation>
</comment>
<feature type="domain" description="Response regulatory" evidence="11">
    <location>
        <begin position="374"/>
        <end position="488"/>
    </location>
</feature>
<feature type="region of interest" description="Disordered" evidence="10">
    <location>
        <begin position="255"/>
        <end position="290"/>
    </location>
</feature>
<dbReference type="Pfam" id="PF00072">
    <property type="entry name" value="Response_reg"/>
    <property type="match status" value="1"/>
</dbReference>
<dbReference type="FunFam" id="1.10.10.10:FF:000027">
    <property type="entry name" value="Heat shock transcription factor 1"/>
    <property type="match status" value="1"/>
</dbReference>
<dbReference type="SMART" id="SM00415">
    <property type="entry name" value="HSF"/>
    <property type="match status" value="1"/>
</dbReference>
<evidence type="ECO:0000256" key="6">
    <source>
        <dbReference type="ARBA" id="ARBA00023163"/>
    </source>
</evidence>
<dbReference type="InterPro" id="IPR011006">
    <property type="entry name" value="CheY-like_superfamily"/>
</dbReference>
<protein>
    <recommendedName>
        <fullName evidence="8">Transcription factor</fullName>
    </recommendedName>
</protein>
<dbReference type="CDD" id="cd17546">
    <property type="entry name" value="REC_hyHK_CKI1_RcsC-like"/>
    <property type="match status" value="1"/>
</dbReference>
<dbReference type="InterPro" id="IPR014402">
    <property type="entry name" value="Sig_transdc_resp-reg_Skn7"/>
</dbReference>
<keyword evidence="2 9" id="KW-0597">Phosphoprotein</keyword>
<feature type="modified residue" description="4-aspartylphosphate" evidence="9">
    <location>
        <position position="423"/>
    </location>
</feature>
<dbReference type="GO" id="GO:0000156">
    <property type="term" value="F:phosphorelay response regulator activity"/>
    <property type="evidence" value="ECO:0007669"/>
    <property type="project" value="InterPro"/>
</dbReference>
<evidence type="ECO:0000313" key="12">
    <source>
        <dbReference type="EMBL" id="KXN74812.1"/>
    </source>
</evidence>
<dbReference type="EMBL" id="KQ964420">
    <property type="protein sequence ID" value="KXN74812.1"/>
    <property type="molecule type" value="Genomic_DNA"/>
</dbReference>
<evidence type="ECO:0000259" key="11">
    <source>
        <dbReference type="PROSITE" id="PS50110"/>
    </source>
</evidence>
<evidence type="ECO:0000256" key="4">
    <source>
        <dbReference type="ARBA" id="ARBA00023015"/>
    </source>
</evidence>
<dbReference type="InterPro" id="IPR036388">
    <property type="entry name" value="WH-like_DNA-bd_sf"/>
</dbReference>
<dbReference type="SUPFAM" id="SSF52172">
    <property type="entry name" value="CheY-like"/>
    <property type="match status" value="1"/>
</dbReference>
<dbReference type="AlphaFoldDB" id="A0A137PIJ3"/>
<keyword evidence="4 8" id="KW-0805">Transcription regulation</keyword>
<dbReference type="STRING" id="796925.A0A137PIJ3"/>
<organism evidence="12 13">
    <name type="scientific">Conidiobolus coronatus (strain ATCC 28846 / CBS 209.66 / NRRL 28638)</name>
    <name type="common">Delacroixia coronata</name>
    <dbReference type="NCBI Taxonomy" id="796925"/>
    <lineage>
        <taxon>Eukaryota</taxon>
        <taxon>Fungi</taxon>
        <taxon>Fungi incertae sedis</taxon>
        <taxon>Zoopagomycota</taxon>
        <taxon>Entomophthoromycotina</taxon>
        <taxon>Entomophthoromycetes</taxon>
        <taxon>Entomophthorales</taxon>
        <taxon>Ancylistaceae</taxon>
        <taxon>Conidiobolus</taxon>
    </lineage>
</organism>
<feature type="compositionally biased region" description="Basic residues" evidence="10">
    <location>
        <begin position="280"/>
        <end position="290"/>
    </location>
</feature>
<dbReference type="InterPro" id="IPR036390">
    <property type="entry name" value="WH_DNA-bd_sf"/>
</dbReference>
<dbReference type="SUPFAM" id="SSF46785">
    <property type="entry name" value="Winged helix' DNA-binding domain"/>
    <property type="match status" value="1"/>
</dbReference>
<evidence type="ECO:0000256" key="5">
    <source>
        <dbReference type="ARBA" id="ARBA00023125"/>
    </source>
</evidence>
<keyword evidence="6 8" id="KW-0804">Transcription</keyword>
<reference evidence="12 13" key="1">
    <citation type="journal article" date="2015" name="Genome Biol. Evol.">
        <title>Phylogenomic analyses indicate that early fungi evolved digesting cell walls of algal ancestors of land plants.</title>
        <authorList>
            <person name="Chang Y."/>
            <person name="Wang S."/>
            <person name="Sekimoto S."/>
            <person name="Aerts A.L."/>
            <person name="Choi C."/>
            <person name="Clum A."/>
            <person name="LaButti K.M."/>
            <person name="Lindquist E.A."/>
            <person name="Yee Ngan C."/>
            <person name="Ohm R.A."/>
            <person name="Salamov A.A."/>
            <person name="Grigoriev I.V."/>
            <person name="Spatafora J.W."/>
            <person name="Berbee M.L."/>
        </authorList>
    </citation>
    <scope>NUCLEOTIDE SEQUENCE [LARGE SCALE GENOMIC DNA]</scope>
    <source>
        <strain evidence="12 13">NRRL 28638</strain>
    </source>
</reference>
<evidence type="ECO:0000256" key="3">
    <source>
        <dbReference type="ARBA" id="ARBA00023012"/>
    </source>
</evidence>
<dbReference type="Pfam" id="PF00447">
    <property type="entry name" value="HSF_DNA-bind"/>
    <property type="match status" value="1"/>
</dbReference>
<gene>
    <name evidence="12" type="ORF">CONCODRAFT_14564</name>
</gene>
<dbReference type="OrthoDB" id="60033at2759"/>
<accession>A0A137PIJ3</accession>
<keyword evidence="7 8" id="KW-0539">Nucleus</keyword>